<feature type="compositionally biased region" description="Low complexity" evidence="1">
    <location>
        <begin position="240"/>
        <end position="254"/>
    </location>
</feature>
<feature type="compositionally biased region" description="Pro residues" evidence="1">
    <location>
        <begin position="647"/>
        <end position="657"/>
    </location>
</feature>
<gene>
    <name evidence="3" type="ORF">PCOR1329_LOCUS53471</name>
</gene>
<comment type="caution">
    <text evidence="3">The sequence shown here is derived from an EMBL/GenBank/DDBJ whole genome shotgun (WGS) entry which is preliminary data.</text>
</comment>
<dbReference type="Proteomes" id="UP001189429">
    <property type="component" value="Unassembled WGS sequence"/>
</dbReference>
<keyword evidence="4" id="KW-1185">Reference proteome</keyword>
<feature type="transmembrane region" description="Helical" evidence="2">
    <location>
        <begin position="209"/>
        <end position="231"/>
    </location>
</feature>
<feature type="compositionally biased region" description="Polar residues" evidence="1">
    <location>
        <begin position="621"/>
        <end position="635"/>
    </location>
</feature>
<proteinExistence type="predicted"/>
<evidence type="ECO:0000256" key="2">
    <source>
        <dbReference type="SAM" id="Phobius"/>
    </source>
</evidence>
<name>A0ABN9V0I9_9DINO</name>
<protein>
    <recommendedName>
        <fullName evidence="5">Ion transport domain-containing protein</fullName>
    </recommendedName>
</protein>
<reference evidence="3" key="1">
    <citation type="submission" date="2023-10" db="EMBL/GenBank/DDBJ databases">
        <authorList>
            <person name="Chen Y."/>
            <person name="Shah S."/>
            <person name="Dougan E. K."/>
            <person name="Thang M."/>
            <person name="Chan C."/>
        </authorList>
    </citation>
    <scope>NUCLEOTIDE SEQUENCE [LARGE SCALE GENOMIC DNA]</scope>
</reference>
<feature type="non-terminal residue" evidence="3">
    <location>
        <position position="745"/>
    </location>
</feature>
<feature type="compositionally biased region" description="Pro residues" evidence="1">
    <location>
        <begin position="691"/>
        <end position="714"/>
    </location>
</feature>
<feature type="compositionally biased region" description="Low complexity" evidence="1">
    <location>
        <begin position="294"/>
        <end position="303"/>
    </location>
</feature>
<feature type="compositionally biased region" description="Basic and acidic residues" evidence="1">
    <location>
        <begin position="537"/>
        <end position="549"/>
    </location>
</feature>
<evidence type="ECO:0000313" key="3">
    <source>
        <dbReference type="EMBL" id="CAK0866228.1"/>
    </source>
</evidence>
<feature type="region of interest" description="Disordered" evidence="1">
    <location>
        <begin position="502"/>
        <end position="725"/>
    </location>
</feature>
<feature type="transmembrane region" description="Helical" evidence="2">
    <location>
        <begin position="81"/>
        <end position="102"/>
    </location>
</feature>
<feature type="transmembrane region" description="Helical" evidence="2">
    <location>
        <begin position="140"/>
        <end position="160"/>
    </location>
</feature>
<feature type="compositionally biased region" description="Low complexity" evidence="1">
    <location>
        <begin position="715"/>
        <end position="725"/>
    </location>
</feature>
<evidence type="ECO:0008006" key="5">
    <source>
        <dbReference type="Google" id="ProtNLM"/>
    </source>
</evidence>
<evidence type="ECO:0000313" key="4">
    <source>
        <dbReference type="Proteomes" id="UP001189429"/>
    </source>
</evidence>
<dbReference type="EMBL" id="CAUYUJ010016517">
    <property type="protein sequence ID" value="CAK0866228.1"/>
    <property type="molecule type" value="Genomic_DNA"/>
</dbReference>
<feature type="region of interest" description="Disordered" evidence="1">
    <location>
        <begin position="240"/>
        <end position="303"/>
    </location>
</feature>
<accession>A0ABN9V0I9</accession>
<sequence>MAPGQRDWRAGGAGTSMWSRVYRPVAACCVAGNALRLGMRADGALTEAADTALAAAFAAAFVVEAASELRYQGRAYFKGGFGRLAFLLAGVAAADAFARLVLPAGAPEPLGALLLLRLPELLQRGTAAAAPPARLRAPTAALAGLLLTVYACGVLFVGLFREVGAVPGWQGEPYFETVPRAALTLAGLASHSGWAEVVRPAAEASAAAGAVLAAYALLAPLAFVGGTLWALQVPAAEEPAVARGPQGARAPARGDSPESHRSPSGHAARGAALARSPSGTPSRNGLGGSGGAPGARSASASRATPACPARLLSRPRASRSGSCLWLEGEQRMEAASQAASQVFKQAAAAGCGARASAEELEQAGGKALDRLLECAAVPPWVGWRGLHAALAGGPDEGLSHEGLLAGMQALLSPDTELERRVGWRLALWRLEVELQARQGKSQIALERRGWAQDRGATLGVSEQQKPPLLLEAAAPDDQRGAQGGPPHELPVAGKLPECKLQRSGEEAGSSRLLLTPTPSRQKRGRPSPGSGTSPLRGAEHLEMPADVRLRVAPPWGAEQAAAGTPAQPPEAAPPERPRGPRLGCPPAAHAPAAGQACPRPRASTRARSPPGAPAAFPGTPSDDSTSGSAPTTPLSSARAGPEGLAPATPPPSAPPPSARLVAAAEGPASCAERCCSPSRRGGAEAAAVATPPRPPSPWEVPHEPPLGGGPPAAPPRTNSTAAPATAAAALASPAAAAAGAWAAPS</sequence>
<keyword evidence="2" id="KW-0472">Membrane</keyword>
<feature type="compositionally biased region" description="Low complexity" evidence="1">
    <location>
        <begin position="580"/>
        <end position="620"/>
    </location>
</feature>
<organism evidence="3 4">
    <name type="scientific">Prorocentrum cordatum</name>
    <dbReference type="NCBI Taxonomy" id="2364126"/>
    <lineage>
        <taxon>Eukaryota</taxon>
        <taxon>Sar</taxon>
        <taxon>Alveolata</taxon>
        <taxon>Dinophyceae</taxon>
        <taxon>Prorocentrales</taxon>
        <taxon>Prorocentraceae</taxon>
        <taxon>Prorocentrum</taxon>
    </lineage>
</organism>
<keyword evidence="2" id="KW-1133">Transmembrane helix</keyword>
<keyword evidence="2" id="KW-0812">Transmembrane</keyword>
<evidence type="ECO:0000256" key="1">
    <source>
        <dbReference type="SAM" id="MobiDB-lite"/>
    </source>
</evidence>